<dbReference type="PROSITE" id="PS51253">
    <property type="entry name" value="HTH_CENPB"/>
    <property type="match status" value="1"/>
</dbReference>
<dbReference type="PROSITE" id="PS50113">
    <property type="entry name" value="PAC"/>
    <property type="match status" value="1"/>
</dbReference>
<dbReference type="Proteomes" id="UP001357485">
    <property type="component" value="Unassembled WGS sequence"/>
</dbReference>
<evidence type="ECO:0000256" key="4">
    <source>
        <dbReference type="ARBA" id="ARBA00023125"/>
    </source>
</evidence>
<evidence type="ECO:0000313" key="7">
    <source>
        <dbReference type="EMBL" id="KAK5129610.1"/>
    </source>
</evidence>
<dbReference type="Gene3D" id="3.30.450.20">
    <property type="entry name" value="PAS domain"/>
    <property type="match status" value="1"/>
</dbReference>
<proteinExistence type="predicted"/>
<dbReference type="PANTHER" id="PTHR47429">
    <property type="entry name" value="PROTEIN TWIN LOV 1"/>
    <property type="match status" value="1"/>
</dbReference>
<keyword evidence="2" id="KW-0288">FMN</keyword>
<comment type="caution">
    <text evidence="7">The sequence shown here is derived from an EMBL/GenBank/DDBJ whole genome shotgun (WGS) entry which is preliminary data.</text>
</comment>
<organism evidence="7 8">
    <name type="scientific">Cryomyces antarcticus</name>
    <dbReference type="NCBI Taxonomy" id="329879"/>
    <lineage>
        <taxon>Eukaryota</taxon>
        <taxon>Fungi</taxon>
        <taxon>Dikarya</taxon>
        <taxon>Ascomycota</taxon>
        <taxon>Pezizomycotina</taxon>
        <taxon>Dothideomycetes</taxon>
        <taxon>Dothideomycetes incertae sedis</taxon>
        <taxon>Cryomyces</taxon>
    </lineage>
</organism>
<keyword evidence="3" id="KW-0157">Chromophore</keyword>
<keyword evidence="4" id="KW-0238">DNA-binding</keyword>
<feature type="domain" description="HTH CENPB-type" evidence="6">
    <location>
        <begin position="267"/>
        <end position="332"/>
    </location>
</feature>
<evidence type="ECO:0000313" key="8">
    <source>
        <dbReference type="Proteomes" id="UP001357485"/>
    </source>
</evidence>
<protein>
    <recommendedName>
        <fullName evidence="9">HTH CENPB-type domain-containing protein</fullName>
    </recommendedName>
</protein>
<sequence>RRDGSPFMNLLMTSPLLDSLGTIRYFLGAQVDVSGLLKDCRDLEALQRLVAKEEGAEFDTEEEKKDEFQELSEIFNVSELSTVRRYGGRMHGEQVEGSDPRAGVQHRPRLLLKDSIPDLTAKTSNFGGAKASGKLEGICQNVSTFSSPQRLSKVSTYANQYLLVRPYPSLRVLSTSPSLRFHGTLQSSFMNRIGGPSRVRDELTAAFSEGRGVTVKVRWTSHTDDEGRSRWIYCTPLVGHSGSPPRRFDQAPPVAQVSGGKGYGVNSPKGQGCKLTSVQKEALIEHANKLTDTGLPSTPQMVRDIAEEIARTQIVSHWVARFCQRHRRRLFSVYLRTIDHERKVADSS</sequence>
<evidence type="ECO:0000256" key="2">
    <source>
        <dbReference type="ARBA" id="ARBA00022643"/>
    </source>
</evidence>
<reference evidence="7 8" key="1">
    <citation type="submission" date="2023-08" db="EMBL/GenBank/DDBJ databases">
        <title>Black Yeasts Isolated from many extreme environments.</title>
        <authorList>
            <person name="Coleine C."/>
            <person name="Stajich J.E."/>
            <person name="Selbmann L."/>
        </authorList>
    </citation>
    <scope>NUCLEOTIDE SEQUENCE [LARGE SCALE GENOMIC DNA]</scope>
    <source>
        <strain evidence="7 8">CCFEE 536</strain>
    </source>
</reference>
<dbReference type="PANTHER" id="PTHR47429:SF9">
    <property type="entry name" value="PAS DOMAIN-CONTAINING PROTEIN"/>
    <property type="match status" value="1"/>
</dbReference>
<feature type="non-terminal residue" evidence="7">
    <location>
        <position position="1"/>
    </location>
</feature>
<keyword evidence="1" id="KW-0285">Flavoprotein</keyword>
<accession>A0ABR0KTI9</accession>
<name>A0ABR0KTI9_9PEZI</name>
<dbReference type="InterPro" id="IPR000700">
    <property type="entry name" value="PAS-assoc_C"/>
</dbReference>
<dbReference type="InterPro" id="IPR006600">
    <property type="entry name" value="HTH_CenpB_DNA-bd_dom"/>
</dbReference>
<evidence type="ECO:0000259" key="6">
    <source>
        <dbReference type="PROSITE" id="PS51253"/>
    </source>
</evidence>
<evidence type="ECO:0000256" key="3">
    <source>
        <dbReference type="ARBA" id="ARBA00022991"/>
    </source>
</evidence>
<evidence type="ECO:0008006" key="9">
    <source>
        <dbReference type="Google" id="ProtNLM"/>
    </source>
</evidence>
<gene>
    <name evidence="7" type="ORF">LTR16_002049</name>
</gene>
<evidence type="ECO:0000256" key="1">
    <source>
        <dbReference type="ARBA" id="ARBA00022630"/>
    </source>
</evidence>
<feature type="domain" description="PAC" evidence="5">
    <location>
        <begin position="1"/>
        <end position="45"/>
    </location>
</feature>
<evidence type="ECO:0000259" key="5">
    <source>
        <dbReference type="PROSITE" id="PS50113"/>
    </source>
</evidence>
<keyword evidence="8" id="KW-1185">Reference proteome</keyword>
<dbReference type="EMBL" id="JAVRRA010024761">
    <property type="protein sequence ID" value="KAK5129610.1"/>
    <property type="molecule type" value="Genomic_DNA"/>
</dbReference>